<organism evidence="5 6">
    <name type="scientific">Neocallimastix californiae</name>
    <dbReference type="NCBI Taxonomy" id="1754190"/>
    <lineage>
        <taxon>Eukaryota</taxon>
        <taxon>Fungi</taxon>
        <taxon>Fungi incertae sedis</taxon>
        <taxon>Chytridiomycota</taxon>
        <taxon>Chytridiomycota incertae sedis</taxon>
        <taxon>Neocallimastigomycetes</taxon>
        <taxon>Neocallimastigales</taxon>
        <taxon>Neocallimastigaceae</taxon>
        <taxon>Neocallimastix</taxon>
    </lineage>
</organism>
<dbReference type="PANTHER" id="PTHR24173">
    <property type="entry name" value="ANKYRIN REPEAT CONTAINING"/>
    <property type="match status" value="1"/>
</dbReference>
<feature type="region of interest" description="Disordered" evidence="4">
    <location>
        <begin position="143"/>
        <end position="238"/>
    </location>
</feature>
<dbReference type="InterPro" id="IPR036770">
    <property type="entry name" value="Ankyrin_rpt-contain_sf"/>
</dbReference>
<evidence type="ECO:0000313" key="5">
    <source>
        <dbReference type="EMBL" id="ORY73018.1"/>
    </source>
</evidence>
<evidence type="ECO:0000256" key="3">
    <source>
        <dbReference type="PROSITE-ProRule" id="PRU00023"/>
    </source>
</evidence>
<feature type="compositionally biased region" description="Low complexity" evidence="4">
    <location>
        <begin position="222"/>
        <end position="234"/>
    </location>
</feature>
<dbReference type="SUPFAM" id="SSF48403">
    <property type="entry name" value="Ankyrin repeat"/>
    <property type="match status" value="2"/>
</dbReference>
<dbReference type="PROSITE" id="PS50297">
    <property type="entry name" value="ANK_REP_REGION"/>
    <property type="match status" value="1"/>
</dbReference>
<dbReference type="SMART" id="SM00248">
    <property type="entry name" value="ANK"/>
    <property type="match status" value="7"/>
</dbReference>
<feature type="compositionally biased region" description="Polar residues" evidence="4">
    <location>
        <begin position="654"/>
        <end position="668"/>
    </location>
</feature>
<dbReference type="InterPro" id="IPR002110">
    <property type="entry name" value="Ankyrin_rpt"/>
</dbReference>
<feature type="repeat" description="ANK" evidence="3">
    <location>
        <begin position="583"/>
        <end position="615"/>
    </location>
</feature>
<dbReference type="EMBL" id="MCOG01000036">
    <property type="protein sequence ID" value="ORY73018.1"/>
    <property type="molecule type" value="Genomic_DNA"/>
</dbReference>
<dbReference type="Proteomes" id="UP000193920">
    <property type="component" value="Unassembled WGS sequence"/>
</dbReference>
<sequence length="792" mass="91724">MGFKELDSRILIDLQNNNTKECLYIIKNNKEIVKKYLGDNADLKTVQSFVKHLNFIILYTNPSLSFIQTMLNLPYFNRVHSVFLNSEILIEACKLGRRETLEWLLTLDINPHVRDSHGMTALMHASKNPNLLFVLKKLISTTTPVPHSDDKKDNDNNNEINNSKNVDDVSDNTNQKKIENNNSKNDNVDDNKDQDNSANNENLKDIENNTKNDYKDDDSKNQENNFSNNNDDYSCLNEEDNQGHNALFHSARNVIALKELLKTDIDVNHFNKNHETVLIYCCKNNYFESIQYLTQHPNIDVNLTDQKEWTAAMYLAEKGRKTELFELNQLNKCDYEYHNSKHESVLSVTLKKLYWPEDEEEEEDGETCSTISTDTFFSDNASSVYSKSSSFSYYNPPRYSSHSSYRDSLISTCVNSSASSYQTYIYMLTHFIYRGFDFNLPMDDYGNTPLMLLIIVGDIQTLHFVLNCSEKVDLSAKNKFGENAYSLALKYNLPKGILDDMKNHLTFDYDYYDEYTGNNLFLLSAMIEPLMIETLLQRDPEAIHSVNPNGKENALILATKLHRKDSVKILLQHSIPIDYQDTLGNTALYYAIDVNDIHIVKLLRSHDADMNLKNKAGVSPMDYAKSLGYDYMLNILKEERKSVLFSFPSPPTSPKMNQEFSNLTTTVGDKNKEGKEDSKSSNEKRKSQSEKFTENNKNKKEEVKDFYFQFLEEDDQSEEKVKETSEYIQPHVGPYYDNLKMDLPFELVIAERKVYNEEINRSRSLLKLCDRNSSIESYDNDYEYNYNNIPTI</sequence>
<feature type="compositionally biased region" description="Basic and acidic residues" evidence="4">
    <location>
        <begin position="186"/>
        <end position="195"/>
    </location>
</feature>
<evidence type="ECO:0000313" key="6">
    <source>
        <dbReference type="Proteomes" id="UP000193920"/>
    </source>
</evidence>
<protein>
    <submittedName>
        <fullName evidence="5">Ankyrin</fullName>
    </submittedName>
</protein>
<evidence type="ECO:0000256" key="4">
    <source>
        <dbReference type="SAM" id="MobiDB-lite"/>
    </source>
</evidence>
<gene>
    <name evidence="5" type="ORF">LY90DRAFT_699791</name>
</gene>
<keyword evidence="6" id="KW-1185">Reference proteome</keyword>
<evidence type="ECO:0000256" key="2">
    <source>
        <dbReference type="ARBA" id="ARBA00023043"/>
    </source>
</evidence>
<accession>A0A1Y2EN81</accession>
<feature type="compositionally biased region" description="Basic and acidic residues" evidence="4">
    <location>
        <begin position="202"/>
        <end position="221"/>
    </location>
</feature>
<dbReference type="Gene3D" id="1.25.40.20">
    <property type="entry name" value="Ankyrin repeat-containing domain"/>
    <property type="match status" value="3"/>
</dbReference>
<dbReference type="Pfam" id="PF12796">
    <property type="entry name" value="Ank_2"/>
    <property type="match status" value="2"/>
</dbReference>
<keyword evidence="1" id="KW-0677">Repeat</keyword>
<evidence type="ECO:0000256" key="1">
    <source>
        <dbReference type="ARBA" id="ARBA00022737"/>
    </source>
</evidence>
<comment type="caution">
    <text evidence="5">The sequence shown here is derived from an EMBL/GenBank/DDBJ whole genome shotgun (WGS) entry which is preliminary data.</text>
</comment>
<proteinExistence type="predicted"/>
<dbReference type="PROSITE" id="PS50088">
    <property type="entry name" value="ANK_REPEAT"/>
    <property type="match status" value="1"/>
</dbReference>
<dbReference type="PANTHER" id="PTHR24173:SF74">
    <property type="entry name" value="ANKYRIN REPEAT DOMAIN-CONTAINING PROTEIN 16"/>
    <property type="match status" value="1"/>
</dbReference>
<feature type="compositionally biased region" description="Basic and acidic residues" evidence="4">
    <location>
        <begin position="669"/>
        <end position="696"/>
    </location>
</feature>
<feature type="region of interest" description="Disordered" evidence="4">
    <location>
        <begin position="647"/>
        <end position="696"/>
    </location>
</feature>
<dbReference type="OrthoDB" id="194358at2759"/>
<dbReference type="STRING" id="1754190.A0A1Y2EN81"/>
<dbReference type="AlphaFoldDB" id="A0A1Y2EN81"/>
<name>A0A1Y2EN81_9FUNG</name>
<reference evidence="5 6" key="1">
    <citation type="submission" date="2016-08" db="EMBL/GenBank/DDBJ databases">
        <title>A Parts List for Fungal Cellulosomes Revealed by Comparative Genomics.</title>
        <authorList>
            <consortium name="DOE Joint Genome Institute"/>
            <person name="Haitjema C.H."/>
            <person name="Gilmore S.P."/>
            <person name="Henske J.K."/>
            <person name="Solomon K.V."/>
            <person name="De Groot R."/>
            <person name="Kuo A."/>
            <person name="Mondo S.J."/>
            <person name="Salamov A.A."/>
            <person name="Labutti K."/>
            <person name="Zhao Z."/>
            <person name="Chiniquy J."/>
            <person name="Barry K."/>
            <person name="Brewer H.M."/>
            <person name="Purvine S.O."/>
            <person name="Wright A.T."/>
            <person name="Boxma B."/>
            <person name="Van Alen T."/>
            <person name="Hackstein J.H."/>
            <person name="Baker S.E."/>
            <person name="Grigoriev I.V."/>
            <person name="O'Malley M.A."/>
        </authorList>
    </citation>
    <scope>NUCLEOTIDE SEQUENCE [LARGE SCALE GENOMIC DNA]</scope>
    <source>
        <strain evidence="5 6">G1</strain>
    </source>
</reference>
<keyword evidence="2 3" id="KW-0040">ANK repeat</keyword>